<evidence type="ECO:0000313" key="3">
    <source>
        <dbReference type="Proteomes" id="UP000264840"/>
    </source>
</evidence>
<feature type="signal peptide" evidence="1">
    <location>
        <begin position="1"/>
        <end position="19"/>
    </location>
</feature>
<protein>
    <submittedName>
        <fullName evidence="2">Uncharacterized protein</fullName>
    </submittedName>
</protein>
<dbReference type="GO" id="GO:0042417">
    <property type="term" value="P:dopamine metabolic process"/>
    <property type="evidence" value="ECO:0007669"/>
    <property type="project" value="TreeGrafter"/>
</dbReference>
<feature type="chain" id="PRO_5018750136" evidence="1">
    <location>
        <begin position="20"/>
        <end position="283"/>
    </location>
</feature>
<dbReference type="SUPFAM" id="SSF53335">
    <property type="entry name" value="S-adenosyl-L-methionine-dependent methyltransferases"/>
    <property type="match status" value="1"/>
</dbReference>
<dbReference type="GeneTree" id="ENSGT00940000155317"/>
<proteinExistence type="predicted"/>
<reference evidence="2" key="1">
    <citation type="submission" date="2025-08" db="UniProtKB">
        <authorList>
            <consortium name="Ensembl"/>
        </authorList>
    </citation>
    <scope>IDENTIFICATION</scope>
</reference>
<organism evidence="2 3">
    <name type="scientific">Haplochromis burtoni</name>
    <name type="common">Burton's mouthbrooder</name>
    <name type="synonym">Chromis burtoni</name>
    <dbReference type="NCBI Taxonomy" id="8153"/>
    <lineage>
        <taxon>Eukaryota</taxon>
        <taxon>Metazoa</taxon>
        <taxon>Chordata</taxon>
        <taxon>Craniata</taxon>
        <taxon>Vertebrata</taxon>
        <taxon>Euteleostomi</taxon>
        <taxon>Actinopterygii</taxon>
        <taxon>Neopterygii</taxon>
        <taxon>Teleostei</taxon>
        <taxon>Neoteleostei</taxon>
        <taxon>Acanthomorphata</taxon>
        <taxon>Ovalentaria</taxon>
        <taxon>Cichlomorphae</taxon>
        <taxon>Cichliformes</taxon>
        <taxon>Cichlidae</taxon>
        <taxon>African cichlids</taxon>
        <taxon>Pseudocrenilabrinae</taxon>
        <taxon>Haplochromini</taxon>
        <taxon>Haplochromis</taxon>
    </lineage>
</organism>
<evidence type="ECO:0000256" key="1">
    <source>
        <dbReference type="SAM" id="SignalP"/>
    </source>
</evidence>
<dbReference type="GO" id="GO:0016206">
    <property type="term" value="F:catechol O-methyltransferase activity"/>
    <property type="evidence" value="ECO:0007669"/>
    <property type="project" value="TreeGrafter"/>
</dbReference>
<dbReference type="PANTHER" id="PTHR43836:SF3">
    <property type="entry name" value="CATECHOL O-METHYLTRANSFERASE"/>
    <property type="match status" value="1"/>
</dbReference>
<dbReference type="STRING" id="8153.ENSHBUP00000017612"/>
<keyword evidence="1" id="KW-0732">Signal</keyword>
<reference evidence="2" key="2">
    <citation type="submission" date="2025-09" db="UniProtKB">
        <authorList>
            <consortium name="Ensembl"/>
        </authorList>
    </citation>
    <scope>IDENTIFICATION</scope>
</reference>
<dbReference type="GO" id="GO:0032502">
    <property type="term" value="P:developmental process"/>
    <property type="evidence" value="ECO:0007669"/>
    <property type="project" value="TreeGrafter"/>
</dbReference>
<keyword evidence="3" id="KW-1185">Reference proteome</keyword>
<name>A0A3Q3CA91_HAPBU</name>
<dbReference type="GO" id="GO:0042424">
    <property type="term" value="P:catecholamine catabolic process"/>
    <property type="evidence" value="ECO:0007669"/>
    <property type="project" value="TreeGrafter"/>
</dbReference>
<dbReference type="Ensembl" id="ENSHBUT00000026447.1">
    <property type="protein sequence ID" value="ENSHBUP00000017612.1"/>
    <property type="gene ID" value="ENSHBUG00000019684.1"/>
</dbReference>
<dbReference type="Gene3D" id="3.40.50.150">
    <property type="entry name" value="Vaccinia Virus protein VP39"/>
    <property type="match status" value="1"/>
</dbReference>
<dbReference type="PANTHER" id="PTHR43836">
    <property type="entry name" value="CATECHOL O-METHYLTRANSFERASE 1-RELATED"/>
    <property type="match status" value="1"/>
</dbReference>
<evidence type="ECO:0000313" key="2">
    <source>
        <dbReference type="Ensembl" id="ENSHBUP00000017612.1"/>
    </source>
</evidence>
<dbReference type="Proteomes" id="UP000264840">
    <property type="component" value="Unplaced"/>
</dbReference>
<dbReference type="AlphaFoldDB" id="A0A3Q3CA91"/>
<dbReference type="InterPro" id="IPR029063">
    <property type="entry name" value="SAM-dependent_MTases_sf"/>
</dbReference>
<accession>A0A3Q3CA91</accession>
<sequence>MWLIALLVPLLPTIFMVSSLYCGKVSILCHQALAWALRLVGGGACVKSTHVFVFSNCTHGKGDSVLETFDLYAETHQSLCIGPQIGEILDDVVKSVKSVRPLWVLELRMHCGYSSGRLLRLLPHGGGLITVVLDPVTADLGEEIILVTSFKQSQVQFLHSSAEAIPTLNSFLESEGTSDGINLVLMDHDSQQYLLDLLALEREELLCPSGCTVLLNRGIKEPMISEESWITPEEESIPTASKQRKVMIAFADLDFKEKHRFSGNSLQINKCFFIFTIVHYLSV</sequence>